<evidence type="ECO:0000256" key="6">
    <source>
        <dbReference type="ARBA" id="ARBA00037066"/>
    </source>
</evidence>
<dbReference type="Pfam" id="PF00005">
    <property type="entry name" value="ABC_tran"/>
    <property type="match status" value="1"/>
</dbReference>
<evidence type="ECO:0000256" key="5">
    <source>
        <dbReference type="ARBA" id="ARBA00022967"/>
    </source>
</evidence>
<name>A0A853FDS1_9BURK</name>
<proteinExistence type="predicted"/>
<feature type="domain" description="ABC transporter" evidence="7">
    <location>
        <begin position="13"/>
        <end position="257"/>
    </location>
</feature>
<keyword evidence="5" id="KW-1278">Translocase</keyword>
<dbReference type="GO" id="GO:0005524">
    <property type="term" value="F:ATP binding"/>
    <property type="evidence" value="ECO:0007669"/>
    <property type="project" value="UniProtKB-KW"/>
</dbReference>
<dbReference type="InterPro" id="IPR003439">
    <property type="entry name" value="ABC_transporter-like_ATP-bd"/>
</dbReference>
<keyword evidence="1" id="KW-0813">Transport</keyword>
<organism evidence="8 9">
    <name type="scientific">Allopusillimonas soli</name>
    <dbReference type="NCBI Taxonomy" id="659016"/>
    <lineage>
        <taxon>Bacteria</taxon>
        <taxon>Pseudomonadati</taxon>
        <taxon>Pseudomonadota</taxon>
        <taxon>Betaproteobacteria</taxon>
        <taxon>Burkholderiales</taxon>
        <taxon>Alcaligenaceae</taxon>
        <taxon>Allopusillimonas</taxon>
    </lineage>
</organism>
<keyword evidence="9" id="KW-1185">Reference proteome</keyword>
<keyword evidence="2" id="KW-1003">Cell membrane</keyword>
<dbReference type="CDD" id="cd03214">
    <property type="entry name" value="ABC_Iron-Siderophores_B12_Hemin"/>
    <property type="match status" value="1"/>
</dbReference>
<dbReference type="OrthoDB" id="5296765at2"/>
<evidence type="ECO:0000256" key="3">
    <source>
        <dbReference type="ARBA" id="ARBA00022741"/>
    </source>
</evidence>
<keyword evidence="3" id="KW-0547">Nucleotide-binding</keyword>
<dbReference type="PROSITE" id="PS50893">
    <property type="entry name" value="ABC_TRANSPORTER_2"/>
    <property type="match status" value="1"/>
</dbReference>
<dbReference type="RefSeq" id="WP_129971495.1">
    <property type="nucleotide sequence ID" value="NZ_JACCEW010000009.1"/>
</dbReference>
<dbReference type="SUPFAM" id="SSF52540">
    <property type="entry name" value="P-loop containing nucleoside triphosphate hydrolases"/>
    <property type="match status" value="1"/>
</dbReference>
<dbReference type="SMART" id="SM00382">
    <property type="entry name" value="AAA"/>
    <property type="match status" value="1"/>
</dbReference>
<keyword evidence="4 8" id="KW-0067">ATP-binding</keyword>
<evidence type="ECO:0000313" key="9">
    <source>
        <dbReference type="Proteomes" id="UP000580517"/>
    </source>
</evidence>
<dbReference type="EMBL" id="JACCEW010000009">
    <property type="protein sequence ID" value="NYT39034.1"/>
    <property type="molecule type" value="Genomic_DNA"/>
</dbReference>
<evidence type="ECO:0000256" key="2">
    <source>
        <dbReference type="ARBA" id="ARBA00022475"/>
    </source>
</evidence>
<sequence>MSKTFDIPADDAIGALTVSAHRAARAILRQATLRIQPGEVVSLLGANGAGKSTLLALLAGELQPDASTGPPFLNGRALSSLHAGEQARARAVLPQRPELSFDFDVGEVVAMGAYPFPECGQADTHGLVVRALELADVSHLAQRRYLELSGGEQQRVHFARVILQVLCLRDSDPSGRYLLLDEPTASLDPMHQHGLLRAARSLAASQGLGVLLILHDVNLAALWSDRIALLADGTVFACADPSTVLTPENLRRVYGLDVHVMDHPLRPGKPLIVFG</sequence>
<gene>
    <name evidence="8" type="ORF">H0A68_19340</name>
</gene>
<evidence type="ECO:0000256" key="1">
    <source>
        <dbReference type="ARBA" id="ARBA00022448"/>
    </source>
</evidence>
<dbReference type="Proteomes" id="UP000580517">
    <property type="component" value="Unassembled WGS sequence"/>
</dbReference>
<dbReference type="InterPro" id="IPR027417">
    <property type="entry name" value="P-loop_NTPase"/>
</dbReference>
<dbReference type="Gene3D" id="3.40.50.300">
    <property type="entry name" value="P-loop containing nucleotide triphosphate hydrolases"/>
    <property type="match status" value="1"/>
</dbReference>
<reference evidence="8 9" key="1">
    <citation type="submission" date="2020-07" db="EMBL/GenBank/DDBJ databases">
        <title>Taxonomic revisions and descriptions of new bacterial species based on genomic comparisons in the high-G+C-content subgroup of the family Alcaligenaceae.</title>
        <authorList>
            <person name="Szabo A."/>
            <person name="Felfoldi T."/>
        </authorList>
    </citation>
    <scope>NUCLEOTIDE SEQUENCE [LARGE SCALE GENOMIC DNA]</scope>
    <source>
        <strain evidence="8 9">DSM 25264</strain>
    </source>
</reference>
<accession>A0A853FDS1</accession>
<protein>
    <submittedName>
        <fullName evidence="8">Heme ABC transporter ATP-binding protein</fullName>
    </submittedName>
</protein>
<keyword evidence="2" id="KW-0472">Membrane</keyword>
<evidence type="ECO:0000313" key="8">
    <source>
        <dbReference type="EMBL" id="NYT39034.1"/>
    </source>
</evidence>
<dbReference type="InterPro" id="IPR003593">
    <property type="entry name" value="AAA+_ATPase"/>
</dbReference>
<evidence type="ECO:0000256" key="4">
    <source>
        <dbReference type="ARBA" id="ARBA00022840"/>
    </source>
</evidence>
<dbReference type="NCBIfam" id="NF010068">
    <property type="entry name" value="PRK13548.1"/>
    <property type="match status" value="1"/>
</dbReference>
<dbReference type="PANTHER" id="PTHR42794">
    <property type="entry name" value="HEMIN IMPORT ATP-BINDING PROTEIN HMUV"/>
    <property type="match status" value="1"/>
</dbReference>
<evidence type="ECO:0000259" key="7">
    <source>
        <dbReference type="PROSITE" id="PS50893"/>
    </source>
</evidence>
<dbReference type="PANTHER" id="PTHR42794:SF1">
    <property type="entry name" value="HEMIN IMPORT ATP-BINDING PROTEIN HMUV"/>
    <property type="match status" value="1"/>
</dbReference>
<comment type="function">
    <text evidence="6">Part of the ABC transporter complex HmuTUV involved in hemin import. Responsible for energy coupling to the transport system.</text>
</comment>
<comment type="caution">
    <text evidence="8">The sequence shown here is derived from an EMBL/GenBank/DDBJ whole genome shotgun (WGS) entry which is preliminary data.</text>
</comment>
<dbReference type="AlphaFoldDB" id="A0A853FDS1"/>
<dbReference type="GO" id="GO:0016887">
    <property type="term" value="F:ATP hydrolysis activity"/>
    <property type="evidence" value="ECO:0007669"/>
    <property type="project" value="InterPro"/>
</dbReference>